<dbReference type="InterPro" id="IPR013025">
    <property type="entry name" value="Ribosomal_uL23-like"/>
</dbReference>
<dbReference type="Pfam" id="PF00276">
    <property type="entry name" value="Ribosomal_L23"/>
    <property type="match status" value="1"/>
</dbReference>
<comment type="caution">
    <text evidence="5">The sequence shown here is derived from an EMBL/GenBank/DDBJ whole genome shotgun (WGS) entry which is preliminary data.</text>
</comment>
<evidence type="ECO:0000313" key="5">
    <source>
        <dbReference type="EMBL" id="OGM90960.1"/>
    </source>
</evidence>
<keyword evidence="2 4" id="KW-0689">Ribosomal protein</keyword>
<accession>A0A1F8DQR1</accession>
<dbReference type="InterPro" id="IPR012678">
    <property type="entry name" value="Ribosomal_uL23/eL15/eS24_sf"/>
</dbReference>
<dbReference type="SUPFAM" id="SSF54189">
    <property type="entry name" value="Ribosomal proteins S24e, L23 and L15e"/>
    <property type="match status" value="1"/>
</dbReference>
<dbReference type="GO" id="GO:0019843">
    <property type="term" value="F:rRNA binding"/>
    <property type="evidence" value="ECO:0007669"/>
    <property type="project" value="UniProtKB-UniRule"/>
</dbReference>
<dbReference type="Proteomes" id="UP000177029">
    <property type="component" value="Unassembled WGS sequence"/>
</dbReference>
<evidence type="ECO:0000256" key="1">
    <source>
        <dbReference type="ARBA" id="ARBA00006700"/>
    </source>
</evidence>
<evidence type="ECO:0000256" key="4">
    <source>
        <dbReference type="HAMAP-Rule" id="MF_01369"/>
    </source>
</evidence>
<dbReference type="GO" id="GO:1990904">
    <property type="term" value="C:ribonucleoprotein complex"/>
    <property type="evidence" value="ECO:0007669"/>
    <property type="project" value="UniProtKB-KW"/>
</dbReference>
<dbReference type="EMBL" id="MGIP01000014">
    <property type="protein sequence ID" value="OGM90960.1"/>
    <property type="molecule type" value="Genomic_DNA"/>
</dbReference>
<dbReference type="Gene3D" id="3.30.70.330">
    <property type="match status" value="1"/>
</dbReference>
<dbReference type="GO" id="GO:0006412">
    <property type="term" value="P:translation"/>
    <property type="evidence" value="ECO:0007669"/>
    <property type="project" value="UniProtKB-UniRule"/>
</dbReference>
<sequence>MTTTSHSSITKPHVTEKTLRMSEENTYVFIAPKKMSKTEAVKQIEKLYDVTCTNARALAGTSKMRRWRGKIGRTGLYKKIVVTLKEGQKIELTGQT</sequence>
<dbReference type="STRING" id="1802555.A2755_01910"/>
<dbReference type="GO" id="GO:0003735">
    <property type="term" value="F:structural constituent of ribosome"/>
    <property type="evidence" value="ECO:0007669"/>
    <property type="project" value="InterPro"/>
</dbReference>
<keyword evidence="3 4" id="KW-0687">Ribonucleoprotein</keyword>
<comment type="similarity">
    <text evidence="1 4">Belongs to the universal ribosomal protein uL23 family.</text>
</comment>
<dbReference type="AlphaFoldDB" id="A0A1F8DQR1"/>
<proteinExistence type="inferred from homology"/>
<evidence type="ECO:0000256" key="3">
    <source>
        <dbReference type="ARBA" id="ARBA00023274"/>
    </source>
</evidence>
<dbReference type="HAMAP" id="MF_01369_B">
    <property type="entry name" value="Ribosomal_uL23_B"/>
    <property type="match status" value="1"/>
</dbReference>
<protein>
    <recommendedName>
        <fullName evidence="4">Large ribosomal subunit protein uL23</fullName>
    </recommendedName>
</protein>
<comment type="subunit">
    <text evidence="4">Part of the 50S ribosomal subunit. Contacts protein L29, and trigger factor when it is bound to the ribosome.</text>
</comment>
<dbReference type="GO" id="GO:0005840">
    <property type="term" value="C:ribosome"/>
    <property type="evidence" value="ECO:0007669"/>
    <property type="project" value="UniProtKB-KW"/>
</dbReference>
<gene>
    <name evidence="4" type="primary">rplW</name>
    <name evidence="5" type="ORF">A2755_01910</name>
</gene>
<comment type="function">
    <text evidence="4">One of the early assembly proteins it binds 23S rRNA. One of the proteins that surrounds the polypeptide exit tunnel on the outside of the ribosome. Forms the main docking site for trigger factor binding to the ribosome.</text>
</comment>
<dbReference type="InterPro" id="IPR012677">
    <property type="entry name" value="Nucleotide-bd_a/b_plait_sf"/>
</dbReference>
<organism evidence="5 6">
    <name type="scientific">Candidatus Wolfebacteria bacterium RIFCSPHIGHO2_01_FULL_48_22</name>
    <dbReference type="NCBI Taxonomy" id="1802555"/>
    <lineage>
        <taxon>Bacteria</taxon>
        <taxon>Candidatus Wolfeibacteriota</taxon>
    </lineage>
</organism>
<name>A0A1F8DQR1_9BACT</name>
<reference evidence="5 6" key="1">
    <citation type="journal article" date="2016" name="Nat. Commun.">
        <title>Thousands of microbial genomes shed light on interconnected biogeochemical processes in an aquifer system.</title>
        <authorList>
            <person name="Anantharaman K."/>
            <person name="Brown C.T."/>
            <person name="Hug L.A."/>
            <person name="Sharon I."/>
            <person name="Castelle C.J."/>
            <person name="Probst A.J."/>
            <person name="Thomas B.C."/>
            <person name="Singh A."/>
            <person name="Wilkins M.J."/>
            <person name="Karaoz U."/>
            <person name="Brodie E.L."/>
            <person name="Williams K.H."/>
            <person name="Hubbard S.S."/>
            <person name="Banfield J.F."/>
        </authorList>
    </citation>
    <scope>NUCLEOTIDE SEQUENCE [LARGE SCALE GENOMIC DNA]</scope>
</reference>
<keyword evidence="4" id="KW-0694">RNA-binding</keyword>
<evidence type="ECO:0000256" key="2">
    <source>
        <dbReference type="ARBA" id="ARBA00022980"/>
    </source>
</evidence>
<keyword evidence="4" id="KW-0699">rRNA-binding</keyword>
<evidence type="ECO:0000313" key="6">
    <source>
        <dbReference type="Proteomes" id="UP000177029"/>
    </source>
</evidence>